<dbReference type="SUPFAM" id="SSF49899">
    <property type="entry name" value="Concanavalin A-like lectins/glucanases"/>
    <property type="match status" value="2"/>
</dbReference>
<dbReference type="GO" id="GO:0004553">
    <property type="term" value="F:hydrolase activity, hydrolyzing O-glycosyl compounds"/>
    <property type="evidence" value="ECO:0007669"/>
    <property type="project" value="InterPro"/>
</dbReference>
<dbReference type="Gene3D" id="1.10.1330.10">
    <property type="entry name" value="Dockerin domain"/>
    <property type="match status" value="1"/>
</dbReference>
<dbReference type="InterPro" id="IPR018247">
    <property type="entry name" value="EF_Hand_1_Ca_BS"/>
</dbReference>
<proteinExistence type="predicted"/>
<dbReference type="OrthoDB" id="226722at2"/>
<dbReference type="RefSeq" id="WP_145283566.1">
    <property type="nucleotide sequence ID" value="NZ_CP036291.1"/>
</dbReference>
<dbReference type="InterPro" id="IPR002105">
    <property type="entry name" value="Dockerin_1_rpt"/>
</dbReference>
<dbReference type="Pfam" id="PF00404">
    <property type="entry name" value="Dockerin_1"/>
    <property type="match status" value="1"/>
</dbReference>
<protein>
    <recommendedName>
        <fullName evidence="3">LamG-like jellyroll fold domain-containing protein</fullName>
    </recommendedName>
</protein>
<dbReference type="SUPFAM" id="SSF63446">
    <property type="entry name" value="Type I dockerin domain"/>
    <property type="match status" value="1"/>
</dbReference>
<evidence type="ECO:0000313" key="2">
    <source>
        <dbReference type="Proteomes" id="UP000317429"/>
    </source>
</evidence>
<gene>
    <name evidence="1" type="ORF">Pla175_19180</name>
</gene>
<keyword evidence="2" id="KW-1185">Reference proteome</keyword>
<dbReference type="KEGG" id="pnd:Pla175_19180"/>
<accession>A0A518DAM4</accession>
<reference evidence="1 2" key="1">
    <citation type="submission" date="2019-02" db="EMBL/GenBank/DDBJ databases">
        <title>Deep-cultivation of Planctomycetes and their phenomic and genomic characterization uncovers novel biology.</title>
        <authorList>
            <person name="Wiegand S."/>
            <person name="Jogler M."/>
            <person name="Boedeker C."/>
            <person name="Pinto D."/>
            <person name="Vollmers J."/>
            <person name="Rivas-Marin E."/>
            <person name="Kohn T."/>
            <person name="Peeters S.H."/>
            <person name="Heuer A."/>
            <person name="Rast P."/>
            <person name="Oberbeckmann S."/>
            <person name="Bunk B."/>
            <person name="Jeske O."/>
            <person name="Meyerdierks A."/>
            <person name="Storesund J.E."/>
            <person name="Kallscheuer N."/>
            <person name="Luecker S."/>
            <person name="Lage O.M."/>
            <person name="Pohl T."/>
            <person name="Merkel B.J."/>
            <person name="Hornburger P."/>
            <person name="Mueller R.-W."/>
            <person name="Bruemmer F."/>
            <person name="Labrenz M."/>
            <person name="Spormann A.M."/>
            <person name="Op den Camp H."/>
            <person name="Overmann J."/>
            <person name="Amann R."/>
            <person name="Jetten M.S.M."/>
            <person name="Mascher T."/>
            <person name="Medema M.H."/>
            <person name="Devos D.P."/>
            <person name="Kaster A.-K."/>
            <person name="Ovreas L."/>
            <person name="Rohde M."/>
            <person name="Galperin M.Y."/>
            <person name="Jogler C."/>
        </authorList>
    </citation>
    <scope>NUCLEOTIDE SEQUENCE [LARGE SCALE GENOMIC DNA]</scope>
    <source>
        <strain evidence="1 2">Pla175</strain>
    </source>
</reference>
<evidence type="ECO:0008006" key="3">
    <source>
        <dbReference type="Google" id="ProtNLM"/>
    </source>
</evidence>
<dbReference type="EMBL" id="CP036291">
    <property type="protein sequence ID" value="QDU88540.1"/>
    <property type="molecule type" value="Genomic_DNA"/>
</dbReference>
<dbReference type="GO" id="GO:0000272">
    <property type="term" value="P:polysaccharide catabolic process"/>
    <property type="evidence" value="ECO:0007669"/>
    <property type="project" value="InterPro"/>
</dbReference>
<dbReference type="PROSITE" id="PS00018">
    <property type="entry name" value="EF_HAND_1"/>
    <property type="match status" value="1"/>
</dbReference>
<dbReference type="Gene3D" id="2.60.120.200">
    <property type="match status" value="2"/>
</dbReference>
<dbReference type="Pfam" id="PF13385">
    <property type="entry name" value="Laminin_G_3"/>
    <property type="match status" value="2"/>
</dbReference>
<evidence type="ECO:0000313" key="1">
    <source>
        <dbReference type="EMBL" id="QDU88540.1"/>
    </source>
</evidence>
<organism evidence="1 2">
    <name type="scientific">Pirellulimonas nuda</name>
    <dbReference type="NCBI Taxonomy" id="2528009"/>
    <lineage>
        <taxon>Bacteria</taxon>
        <taxon>Pseudomonadati</taxon>
        <taxon>Planctomycetota</taxon>
        <taxon>Planctomycetia</taxon>
        <taxon>Pirellulales</taxon>
        <taxon>Lacipirellulaceae</taxon>
        <taxon>Pirellulimonas</taxon>
    </lineage>
</organism>
<dbReference type="InterPro" id="IPR036439">
    <property type="entry name" value="Dockerin_dom_sf"/>
</dbReference>
<dbReference type="Proteomes" id="UP000317429">
    <property type="component" value="Chromosome"/>
</dbReference>
<sequence>MPVLRRFTINSLTGCTLLAVAAWIGQSRMAPHASAALVAHWTLEEGMGAATTPVVGGPAAEGSLFGGARWQTQFLPPVVGGSSAAIAFDGSPNAVLTGFDGVVGGSARTVAAWVRADPFQGDFGGSVVSWGDNVTGQRNTLRFNTAEANGVLGALRFEVQGDFIVGNAVVADGQWHHVALVLPDTDPDGDLSVDLDDARLYVNGVLDADLTFGFSGAGGGNPAVNTTVSAGSEVTLGNAASGVAVTNVNLAQRGLRGALDDVRIYDNALTPGEVASLAPILPGKFGVEISRQTGAVSFVNTTVGDINFVAYTLSSDGGALDASAWASFADSDPGWLEFDGTANNLSEGQQPGGSGRTIASAAPAAPLGSAWIQNPVEDVVLTLLAADGSALSIPAIYTGAKAAMGDLNFDGGVDDLDWPTYRAGLFADLSGLSGPQQYRMGDLNGDGRNNELDFLLFKAAFDANLGTGAFEAMTAAAVPEPATYALLLTMIALAFLTKEYPQVFSQRVFVVARRSAPLIVVMVAIGVESAHALVVWTGAGANPNDLFGDDNYDFSGSSISAINETVTTGLPEVLVDAPVLDNVTFFNATIDAAYASGFGQFRLGNGFNLTLSNTSITSTTNGGIAGQIAPGTAMFNLLSGSNLNMQFVTGAVVNVDGTSTLRFRGGGDPINSVDQPARVNLAPGAMLTLASAAEFTEQGDAIFVNGVSFAANPGILSINGTTATAIGATLPLALEVNTTTGVTRIINQSGGAITTNFYKLTSETGSLDVPGWNSLQSIANNPGQNLAEFPRGTGSGNGWEEAGGSNNGELGEAFLSGDSTLSIGDTIELGSAFNQAGGTQDIMLRYYNVALNSFIDVEATYVSGGGVAGDYNGDGFVDSADYTVWRDNLGTNTTLLNQNPAASTPGVVDAEDYAFWKSRFGAPASGGVQSTAAVPEGEALSLLAIVLCAAAALSRACRDLALRRVAERSTAAVRLAAAATIVLFTAHTCIATITSDRDYRFGDDSAEDGSAGIAAGSGPSNALPGFTLDSEGAVGDNTLVDLRVFGNPQYVNVNALGRPQSASGALGISFSGDDFLEGERLGLPQTSYSSVASDNDPVEIGGPGPGSLNYIGIEDRGFQFWARPNAEGNGFAQSLVADTQQHGVRINAAGNWEMQYAGVPHDTGAPVAFNVWSHLMLVRRTTEAGPASLLYLDGQVVSAVTGGYSGADDAPLVIGASTGDTPGTADFYNGVLDDLEMFVMGVTKLPPYTNWGAFSPAIDNNYIASALSTMTPGDLTGDGQVTGNGAGSPLTDDVAAFLQNWDATYAVNNFNPVRPVSCSRFSAICLSSRGGTWTIFLLCLLRSRVSTAQHRPARRGWSVRGGSMRFEFFKVRQHLVFIGPSDQVEADHLERPQRRLLAGP</sequence>
<name>A0A518DAM4_9BACT</name>
<dbReference type="InterPro" id="IPR013320">
    <property type="entry name" value="ConA-like_dom_sf"/>
</dbReference>